<dbReference type="GO" id="GO:0019829">
    <property type="term" value="F:ATPase-coupled monoatomic cation transmembrane transporter activity"/>
    <property type="evidence" value="ECO:0007669"/>
    <property type="project" value="InterPro"/>
</dbReference>
<dbReference type="Pfam" id="PF00690">
    <property type="entry name" value="Cation_ATPase_N"/>
    <property type="match status" value="1"/>
</dbReference>
<dbReference type="FunFam" id="3.40.1110.10:FF:000018">
    <property type="entry name" value="Cation-transporting ATPase"/>
    <property type="match status" value="1"/>
</dbReference>
<dbReference type="InterPro" id="IPR023299">
    <property type="entry name" value="ATPase_P-typ_cyto_dom_N"/>
</dbReference>
<feature type="domain" description="Cation-transporting P-type ATPase N-terminal" evidence="13">
    <location>
        <begin position="5"/>
        <end position="44"/>
    </location>
</feature>
<dbReference type="Ensembl" id="ENSACOT00000009253.1">
    <property type="protein sequence ID" value="ENSACOP00000008946.1"/>
    <property type="gene ID" value="ENSACOG00000006250.1"/>
</dbReference>
<dbReference type="InterPro" id="IPR004014">
    <property type="entry name" value="ATPase_P-typ_cation-transptr_N"/>
</dbReference>
<dbReference type="GO" id="GO:0031902">
    <property type="term" value="C:late endosome membrane"/>
    <property type="evidence" value="ECO:0007669"/>
    <property type="project" value="TreeGrafter"/>
</dbReference>
<keyword evidence="4" id="KW-0479">Metal-binding</keyword>
<dbReference type="PROSITE" id="PS00154">
    <property type="entry name" value="ATPASE_E1_E2"/>
    <property type="match status" value="1"/>
</dbReference>
<feature type="domain" description="P-type ATPase A" evidence="12">
    <location>
        <begin position="92"/>
        <end position="212"/>
    </location>
</feature>
<protein>
    <submittedName>
        <fullName evidence="14">ATPase 13A3</fullName>
    </submittedName>
</protein>
<dbReference type="GO" id="GO:0046872">
    <property type="term" value="F:metal ion binding"/>
    <property type="evidence" value="ECO:0007669"/>
    <property type="project" value="UniProtKB-KW"/>
</dbReference>
<evidence type="ECO:0000256" key="8">
    <source>
        <dbReference type="ARBA" id="ARBA00022967"/>
    </source>
</evidence>
<keyword evidence="3 11" id="KW-0812">Transmembrane</keyword>
<evidence type="ECO:0000259" key="13">
    <source>
        <dbReference type="Pfam" id="PF00690"/>
    </source>
</evidence>
<dbReference type="CDD" id="cd07542">
    <property type="entry name" value="P-type_ATPase_cation"/>
    <property type="match status" value="1"/>
</dbReference>
<dbReference type="NCBIfam" id="TIGR01657">
    <property type="entry name" value="P-ATPase-V"/>
    <property type="match status" value="1"/>
</dbReference>
<evidence type="ECO:0000256" key="9">
    <source>
        <dbReference type="ARBA" id="ARBA00022989"/>
    </source>
</evidence>
<dbReference type="SUPFAM" id="SSF81653">
    <property type="entry name" value="Calcium ATPase, transduction domain A"/>
    <property type="match status" value="1"/>
</dbReference>
<dbReference type="Gene3D" id="2.70.150.10">
    <property type="entry name" value="Calcium-transporting ATPase, cytoplasmic transduction domain A"/>
    <property type="match status" value="1"/>
</dbReference>
<dbReference type="Gene3D" id="3.40.1110.10">
    <property type="entry name" value="Calcium-transporting ATPase, cytoplasmic domain N"/>
    <property type="match status" value="1"/>
</dbReference>
<keyword evidence="6" id="KW-0067">ATP-binding</keyword>
<dbReference type="FunFam" id="3.40.50.1000:FF:000045">
    <property type="entry name" value="Cation-transporting ATPase"/>
    <property type="match status" value="1"/>
</dbReference>
<keyword evidence="7" id="KW-0460">Magnesium</keyword>
<dbReference type="FunFam" id="1.20.1110.10:FF:000023">
    <property type="entry name" value="Cation-transporting ATPase"/>
    <property type="match status" value="1"/>
</dbReference>
<keyword evidence="5" id="KW-0547">Nucleotide-binding</keyword>
<dbReference type="AlphaFoldDB" id="A0A8B9IVF5"/>
<dbReference type="SUPFAM" id="SSF56784">
    <property type="entry name" value="HAD-like"/>
    <property type="match status" value="1"/>
</dbReference>
<dbReference type="InterPro" id="IPR036412">
    <property type="entry name" value="HAD-like_sf"/>
</dbReference>
<dbReference type="GO" id="GO:0016887">
    <property type="term" value="F:ATP hydrolysis activity"/>
    <property type="evidence" value="ECO:0007669"/>
    <property type="project" value="InterPro"/>
</dbReference>
<dbReference type="InterPro" id="IPR023298">
    <property type="entry name" value="ATPase_P-typ_TM_dom_sf"/>
</dbReference>
<feature type="transmembrane region" description="Helical" evidence="11">
    <location>
        <begin position="697"/>
        <end position="725"/>
    </location>
</feature>
<accession>A0A8B9IVF5</accession>
<evidence type="ECO:0000313" key="14">
    <source>
        <dbReference type="Ensembl" id="ENSACOP00000008946.1"/>
    </source>
</evidence>
<keyword evidence="8" id="KW-1278">Translocase</keyword>
<evidence type="ECO:0000256" key="6">
    <source>
        <dbReference type="ARBA" id="ARBA00022840"/>
    </source>
</evidence>
<dbReference type="SUPFAM" id="SSF81665">
    <property type="entry name" value="Calcium ATPase, transmembrane domain M"/>
    <property type="match status" value="1"/>
</dbReference>
<dbReference type="InterPro" id="IPR059000">
    <property type="entry name" value="ATPase_P-type_domA"/>
</dbReference>
<dbReference type="Proteomes" id="UP000694522">
    <property type="component" value="Unplaced"/>
</dbReference>
<name>A0A8B9IVF5_9PSIT</name>
<dbReference type="InterPro" id="IPR018303">
    <property type="entry name" value="ATPase_P-typ_P_site"/>
</dbReference>
<dbReference type="InterPro" id="IPR008250">
    <property type="entry name" value="ATPase_P-typ_transduc_dom_A_sf"/>
</dbReference>
<dbReference type="InterPro" id="IPR047821">
    <property type="entry name" value="P5B-type_ATPase"/>
</dbReference>
<dbReference type="PRINTS" id="PR00119">
    <property type="entry name" value="CATATPASE"/>
</dbReference>
<dbReference type="SFLD" id="SFLDS00003">
    <property type="entry name" value="Haloacid_Dehalogenase"/>
    <property type="match status" value="1"/>
</dbReference>
<evidence type="ECO:0000256" key="4">
    <source>
        <dbReference type="ARBA" id="ARBA00022723"/>
    </source>
</evidence>
<comment type="similarity">
    <text evidence="2">Belongs to the cation transport ATPase (P-type) (TC 3.A.3) family. Type V subfamily.</text>
</comment>
<keyword evidence="9 11" id="KW-1133">Transmembrane helix</keyword>
<dbReference type="GO" id="GO:0015662">
    <property type="term" value="F:P-type ion transporter activity"/>
    <property type="evidence" value="ECO:0007669"/>
    <property type="project" value="InterPro"/>
</dbReference>
<reference evidence="14" key="2">
    <citation type="submission" date="2025-09" db="UniProtKB">
        <authorList>
            <consortium name="Ensembl"/>
        </authorList>
    </citation>
    <scope>IDENTIFICATION</scope>
</reference>
<dbReference type="SFLD" id="SFLDG00002">
    <property type="entry name" value="C1.7:_P-type_atpase_like"/>
    <property type="match status" value="1"/>
</dbReference>
<dbReference type="GO" id="GO:0005524">
    <property type="term" value="F:ATP binding"/>
    <property type="evidence" value="ECO:0007669"/>
    <property type="project" value="UniProtKB-KW"/>
</dbReference>
<dbReference type="InterPro" id="IPR044492">
    <property type="entry name" value="P_typ_ATPase_HD_dom"/>
</dbReference>
<dbReference type="NCBIfam" id="TIGR01494">
    <property type="entry name" value="ATPase_P-type"/>
    <property type="match status" value="1"/>
</dbReference>
<evidence type="ECO:0000256" key="1">
    <source>
        <dbReference type="ARBA" id="ARBA00004141"/>
    </source>
</evidence>
<evidence type="ECO:0000256" key="3">
    <source>
        <dbReference type="ARBA" id="ARBA00022692"/>
    </source>
</evidence>
<proteinExistence type="inferred from homology"/>
<feature type="transmembrane region" description="Helical" evidence="11">
    <location>
        <begin position="731"/>
        <end position="750"/>
    </location>
</feature>
<evidence type="ECO:0000256" key="2">
    <source>
        <dbReference type="ARBA" id="ARBA00006000"/>
    </source>
</evidence>
<feature type="transmembrane region" description="Helical" evidence="11">
    <location>
        <begin position="813"/>
        <end position="834"/>
    </location>
</feature>
<evidence type="ECO:0000259" key="12">
    <source>
        <dbReference type="Pfam" id="PF00122"/>
    </source>
</evidence>
<dbReference type="SFLD" id="SFLDF00027">
    <property type="entry name" value="p-type_atpase"/>
    <property type="match status" value="1"/>
</dbReference>
<keyword evidence="10 11" id="KW-0472">Membrane</keyword>
<dbReference type="InterPro" id="IPR006544">
    <property type="entry name" value="P-type_TPase_V"/>
</dbReference>
<sequence length="870" mass="97488">MRDYRKAFYGVNEIAVKVPSIFKLLIKEVLNPFYIFQLFSVILWITDEYHYYALAIVIMSVISIVSSLYTVRKQYVMLHDMVAAHSIVRVSVCRGNQEEILSTDLVPGDTMLIPSNGTIMPCDAVLLSGTCIVNESMLTGESVPVTKINLPNPSEYPKAMGDEIYSPEVHKRHTLFCGTNVIQTRFYTGELVKAVVVRTGFSTAKGQLVRSILYPKPTDFKLYRDAYLFLLSLVVVAGIGFLYTVVNSILNEVPTHTIIIESLDIITITVPPALPAAMTAGIVYAQRRLKKIGIFCISPQRINICGQLNLVCFDKTGTLTEDGLDLWGIQRVENAHENLLKSEFVACMATCHSLTKIEGVLSGDPLDLKMFEAIGWVTTEHYSLRAAIQPVLYPPSGPPIKLMSLQLREKDVMGDSVKGFTQFPFSSVLQRMCVIARVLGEKRMDAYMKGAPEVIASLCKQETVPVDFECVLEEYTKQGFRVIALAHRKLESKLTWHKVQTINRDAIESNMDFMGLIIMQNKLKQETPAVLEDLHKANIRTVMVTGDNMLTAISVARDCGMILPQDKVIIAEDIPVKLVHESLEDLQMTKYHFAMNGKSFAVILEHFQDLVPKLVLHGTVFARMAPDQKTQLVEALQNVDYYVGMCGDGANDCGALKRAHGGISLSELEASVASPFTSRTPSISCVPKLIREGRAALITSFCVFKFMALYSIIQYISVTLLYSILSNLGDFQFLFIDLAIILVVVFTMSLNPAWKELVARRPPSGLISGPLLCSVLSQIIICFAFQIFGFFWVKQQPWYKPWSTLHDEHYIKNYENTTLFFISSFQYLIVAIVFSKGKPFRQPCYKNCKSFLIVYSSNLSSHCKLPLCSC</sequence>
<organism evidence="14 15">
    <name type="scientific">Amazona collaria</name>
    <name type="common">yellow-billed parrot</name>
    <dbReference type="NCBI Taxonomy" id="241587"/>
    <lineage>
        <taxon>Eukaryota</taxon>
        <taxon>Metazoa</taxon>
        <taxon>Chordata</taxon>
        <taxon>Craniata</taxon>
        <taxon>Vertebrata</taxon>
        <taxon>Euteleostomi</taxon>
        <taxon>Archelosauria</taxon>
        <taxon>Archosauria</taxon>
        <taxon>Dinosauria</taxon>
        <taxon>Saurischia</taxon>
        <taxon>Theropoda</taxon>
        <taxon>Coelurosauria</taxon>
        <taxon>Aves</taxon>
        <taxon>Neognathae</taxon>
        <taxon>Neoaves</taxon>
        <taxon>Telluraves</taxon>
        <taxon>Australaves</taxon>
        <taxon>Psittaciformes</taxon>
        <taxon>Psittacidae</taxon>
        <taxon>Amazona</taxon>
    </lineage>
</organism>
<evidence type="ECO:0000313" key="15">
    <source>
        <dbReference type="Proteomes" id="UP000694522"/>
    </source>
</evidence>
<feature type="transmembrane region" description="Helical" evidence="11">
    <location>
        <begin position="771"/>
        <end position="793"/>
    </location>
</feature>
<feature type="transmembrane region" description="Helical" evidence="11">
    <location>
        <begin position="226"/>
        <end position="245"/>
    </location>
</feature>
<comment type="subcellular location">
    <subcellularLocation>
        <location evidence="1">Membrane</location>
        <topology evidence="1">Multi-pass membrane protein</topology>
    </subcellularLocation>
</comment>
<feature type="transmembrane region" description="Helical" evidence="11">
    <location>
        <begin position="51"/>
        <end position="71"/>
    </location>
</feature>
<dbReference type="Pfam" id="PF00122">
    <property type="entry name" value="E1-E2_ATPase"/>
    <property type="match status" value="1"/>
</dbReference>
<dbReference type="FunFam" id="2.70.150.10:FF:000017">
    <property type="entry name" value="Cation-transporting ATPase"/>
    <property type="match status" value="1"/>
</dbReference>
<evidence type="ECO:0000256" key="10">
    <source>
        <dbReference type="ARBA" id="ARBA00023136"/>
    </source>
</evidence>
<dbReference type="GO" id="GO:0006874">
    <property type="term" value="P:intracellular calcium ion homeostasis"/>
    <property type="evidence" value="ECO:0007669"/>
    <property type="project" value="TreeGrafter"/>
</dbReference>
<dbReference type="InterPro" id="IPR023214">
    <property type="entry name" value="HAD_sf"/>
</dbReference>
<dbReference type="InterPro" id="IPR001757">
    <property type="entry name" value="P_typ_ATPase"/>
</dbReference>
<dbReference type="Pfam" id="PF13246">
    <property type="entry name" value="Cation_ATPase"/>
    <property type="match status" value="1"/>
</dbReference>
<feature type="transmembrane region" description="Helical" evidence="11">
    <location>
        <begin position="29"/>
        <end position="45"/>
    </location>
</feature>
<dbReference type="PANTHER" id="PTHR45630">
    <property type="entry name" value="CATION-TRANSPORTING ATPASE-RELATED"/>
    <property type="match status" value="1"/>
</dbReference>
<dbReference type="GO" id="GO:0015203">
    <property type="term" value="F:polyamine transmembrane transporter activity"/>
    <property type="evidence" value="ECO:0007669"/>
    <property type="project" value="TreeGrafter"/>
</dbReference>
<feature type="transmembrane region" description="Helical" evidence="11">
    <location>
        <begin position="265"/>
        <end position="285"/>
    </location>
</feature>
<keyword evidence="15" id="KW-1185">Reference proteome</keyword>
<dbReference type="PANTHER" id="PTHR45630:SF12">
    <property type="entry name" value="POLYAMINE-TRANSPORTING ATPASE 13A3"/>
    <property type="match status" value="1"/>
</dbReference>
<evidence type="ECO:0000256" key="5">
    <source>
        <dbReference type="ARBA" id="ARBA00022741"/>
    </source>
</evidence>
<evidence type="ECO:0000256" key="7">
    <source>
        <dbReference type="ARBA" id="ARBA00022842"/>
    </source>
</evidence>
<evidence type="ECO:0000256" key="11">
    <source>
        <dbReference type="SAM" id="Phobius"/>
    </source>
</evidence>
<dbReference type="Gene3D" id="3.40.50.1000">
    <property type="entry name" value="HAD superfamily/HAD-like"/>
    <property type="match status" value="1"/>
</dbReference>
<reference evidence="14" key="1">
    <citation type="submission" date="2025-08" db="UniProtKB">
        <authorList>
            <consortium name="Ensembl"/>
        </authorList>
    </citation>
    <scope>IDENTIFICATION</scope>
</reference>